<gene>
    <name evidence="5" type="ORF">AFUS01_LOCUS10737</name>
</gene>
<feature type="chain" id="PRO_5035321568" description="Peptidase S1 domain-containing protein" evidence="3">
    <location>
        <begin position="21"/>
        <end position="660"/>
    </location>
</feature>
<proteinExistence type="inferred from homology"/>
<dbReference type="InterPro" id="IPR051487">
    <property type="entry name" value="Ser/Thr_Proteases_Immune/Dev"/>
</dbReference>
<keyword evidence="6" id="KW-1185">Reference proteome</keyword>
<dbReference type="SMART" id="SM00020">
    <property type="entry name" value="Tryp_SPc"/>
    <property type="match status" value="1"/>
</dbReference>
<dbReference type="GO" id="GO:0006508">
    <property type="term" value="P:proteolysis"/>
    <property type="evidence" value="ECO:0007669"/>
    <property type="project" value="InterPro"/>
</dbReference>
<name>A0A8J2JMG4_9HEXA</name>
<organism evidence="5 6">
    <name type="scientific">Allacma fusca</name>
    <dbReference type="NCBI Taxonomy" id="39272"/>
    <lineage>
        <taxon>Eukaryota</taxon>
        <taxon>Metazoa</taxon>
        <taxon>Ecdysozoa</taxon>
        <taxon>Arthropoda</taxon>
        <taxon>Hexapoda</taxon>
        <taxon>Collembola</taxon>
        <taxon>Symphypleona</taxon>
        <taxon>Sminthuridae</taxon>
        <taxon>Allacma</taxon>
    </lineage>
</organism>
<dbReference type="Pfam" id="PF00089">
    <property type="entry name" value="Trypsin"/>
    <property type="match status" value="1"/>
</dbReference>
<dbReference type="FunFam" id="2.40.10.10:FF:000068">
    <property type="entry name" value="transmembrane protease serine 2"/>
    <property type="match status" value="1"/>
</dbReference>
<keyword evidence="3" id="KW-0732">Signal</keyword>
<dbReference type="PROSITE" id="PS50240">
    <property type="entry name" value="TRYPSIN_DOM"/>
    <property type="match status" value="1"/>
</dbReference>
<dbReference type="CDD" id="cd00190">
    <property type="entry name" value="Tryp_SPc"/>
    <property type="match status" value="1"/>
</dbReference>
<evidence type="ECO:0000256" key="3">
    <source>
        <dbReference type="SAM" id="SignalP"/>
    </source>
</evidence>
<dbReference type="OrthoDB" id="5565075at2759"/>
<evidence type="ECO:0000259" key="4">
    <source>
        <dbReference type="PROSITE" id="PS50240"/>
    </source>
</evidence>
<dbReference type="AlphaFoldDB" id="A0A8J2JMG4"/>
<dbReference type="PROSITE" id="PS00134">
    <property type="entry name" value="TRYPSIN_HIS"/>
    <property type="match status" value="1"/>
</dbReference>
<keyword evidence="1" id="KW-1015">Disulfide bond</keyword>
<evidence type="ECO:0000313" key="5">
    <source>
        <dbReference type="EMBL" id="CAG7721527.1"/>
    </source>
</evidence>
<evidence type="ECO:0000313" key="6">
    <source>
        <dbReference type="Proteomes" id="UP000708208"/>
    </source>
</evidence>
<dbReference type="InterPro" id="IPR018114">
    <property type="entry name" value="TRYPSIN_HIS"/>
</dbReference>
<dbReference type="GO" id="GO:0004252">
    <property type="term" value="F:serine-type endopeptidase activity"/>
    <property type="evidence" value="ECO:0007669"/>
    <property type="project" value="InterPro"/>
</dbReference>
<accession>A0A8J2JMG4</accession>
<feature type="domain" description="Peptidase S1" evidence="4">
    <location>
        <begin position="387"/>
        <end position="659"/>
    </location>
</feature>
<evidence type="ECO:0000256" key="1">
    <source>
        <dbReference type="ARBA" id="ARBA00023157"/>
    </source>
</evidence>
<reference evidence="5" key="1">
    <citation type="submission" date="2021-06" db="EMBL/GenBank/DDBJ databases">
        <authorList>
            <person name="Hodson N. C."/>
            <person name="Mongue J. A."/>
            <person name="Jaron S. K."/>
        </authorList>
    </citation>
    <scope>NUCLEOTIDE SEQUENCE</scope>
</reference>
<dbReference type="Proteomes" id="UP000708208">
    <property type="component" value="Unassembled WGS sequence"/>
</dbReference>
<dbReference type="EMBL" id="CAJVCH010080263">
    <property type="protein sequence ID" value="CAG7721527.1"/>
    <property type="molecule type" value="Genomic_DNA"/>
</dbReference>
<comment type="similarity">
    <text evidence="2">Belongs to the peptidase S1 family. CLIP subfamily.</text>
</comment>
<sequence length="660" mass="74830">MSLVRWILWALVLHSSTVSGQREWVQWGPLRVYVVGPIFLLGGRNGNLQNLQQLRDDREVNSVQDILAQLDTAQIENATLPLISIALPRINESITLDCITANNEPGQCKKVKDCFFNAFTKEGRIKNRALLEADVESSVSCNQTLPHWGQNLNLGYDPAPTKEKLNDIRDKLICCEKPKILDFMKIVNITQVKPQEVIDNVTKMLEMESAMPTSMTDVIYDTTPSAMDISEYMMNMTDSEVLPNFEALIAPLMPEIMKLQKNSTVLMKLVEPETEAPLVLSDIEMNTTPMPQTTTMALPLMMMANQEIEEEVVEAPFGKQAYTKNGSKLLIEEIHKKGGHLKKSEALSTVIKKHAPNTKLCIIKPHLECAAKRSANYRAPENINLKNKYAWMATLFVDRQMFCMGSLIDAEHILTAAHCFPKNPNSMDFEKVRVGIGYNSDKPNITAPFVNRRVARIIVHEGFNFKTLINDIAIVKLESPAFNKTSLFDYDDVIDQDANALQPKPICFTEATEDINTSFENQEAILSGWTIPRRRRKTMAQEITIRVWNNEECCAKYGDIPPAGITEEMMCAFTYGKNDCFSRYNTGAPLFIISEKGKRVNAYNHTTPNYIVDRYDGDDEGEYVQFQIGILSWGYGCKDYPPVFTRVNPYFDWIEKNLIQ</sequence>
<feature type="signal peptide" evidence="3">
    <location>
        <begin position="1"/>
        <end position="20"/>
    </location>
</feature>
<comment type="caution">
    <text evidence="5">The sequence shown here is derived from an EMBL/GenBank/DDBJ whole genome shotgun (WGS) entry which is preliminary data.</text>
</comment>
<protein>
    <recommendedName>
        <fullName evidence="4">Peptidase S1 domain-containing protein</fullName>
    </recommendedName>
</protein>
<dbReference type="PANTHER" id="PTHR24256">
    <property type="entry name" value="TRYPTASE-RELATED"/>
    <property type="match status" value="1"/>
</dbReference>
<evidence type="ECO:0000256" key="2">
    <source>
        <dbReference type="ARBA" id="ARBA00024195"/>
    </source>
</evidence>
<dbReference type="InterPro" id="IPR001254">
    <property type="entry name" value="Trypsin_dom"/>
</dbReference>